<dbReference type="InterPro" id="IPR047149">
    <property type="entry name" value="KIF11-like"/>
</dbReference>
<reference evidence="14 15" key="1">
    <citation type="journal article" date="2023" name="Int. J. Mol. Sci.">
        <title>De Novo Assembly and Annotation of 11 Diverse Shrub Willow (Salix) Genomes Reveals Novel Gene Organization in Sex-Linked Regions.</title>
        <authorList>
            <person name="Hyden B."/>
            <person name="Feng K."/>
            <person name="Yates T.B."/>
            <person name="Jawdy S."/>
            <person name="Cereghino C."/>
            <person name="Smart L.B."/>
            <person name="Muchero W."/>
        </authorList>
    </citation>
    <scope>NUCLEOTIDE SEQUENCE [LARGE SCALE GENOMIC DNA]</scope>
    <source>
        <tissue evidence="14">Shoot tip</tissue>
    </source>
</reference>
<dbReference type="GO" id="GO:0005524">
    <property type="term" value="F:ATP binding"/>
    <property type="evidence" value="ECO:0007669"/>
    <property type="project" value="UniProtKB-UniRule"/>
</dbReference>
<comment type="subcellular location">
    <subcellularLocation>
        <location evidence="1">Cytoplasm</location>
        <location evidence="1">Cytoskeleton</location>
        <location evidence="1">Spindle</location>
    </subcellularLocation>
</comment>
<dbReference type="SMART" id="SM00129">
    <property type="entry name" value="KISc"/>
    <property type="match status" value="1"/>
</dbReference>
<evidence type="ECO:0000256" key="6">
    <source>
        <dbReference type="ARBA" id="ARBA00023175"/>
    </source>
</evidence>
<keyword evidence="12" id="KW-0175">Coiled coil</keyword>
<dbReference type="InterPro" id="IPR036961">
    <property type="entry name" value="Kinesin_motor_dom_sf"/>
</dbReference>
<protein>
    <recommendedName>
        <fullName evidence="11">Kinesin-like protein</fullName>
    </recommendedName>
</protein>
<dbReference type="Gene3D" id="3.40.850.10">
    <property type="entry name" value="Kinesin motor domain"/>
    <property type="match status" value="1"/>
</dbReference>
<dbReference type="InterPro" id="IPR001752">
    <property type="entry name" value="Kinesin_motor_dom"/>
</dbReference>
<keyword evidence="6 10" id="KW-0505">Motor protein</keyword>
<dbReference type="CDD" id="cd01364">
    <property type="entry name" value="KISc_BimC_Eg5"/>
    <property type="match status" value="1"/>
</dbReference>
<dbReference type="PRINTS" id="PR00380">
    <property type="entry name" value="KINESINHEAVY"/>
</dbReference>
<evidence type="ECO:0000256" key="3">
    <source>
        <dbReference type="ARBA" id="ARBA00022701"/>
    </source>
</evidence>
<feature type="coiled-coil region" evidence="12">
    <location>
        <begin position="483"/>
        <end position="521"/>
    </location>
</feature>
<evidence type="ECO:0000256" key="8">
    <source>
        <dbReference type="ARBA" id="ARBA00034704"/>
    </source>
</evidence>
<keyword evidence="3 11" id="KW-0493">Microtubule</keyword>
<dbReference type="GO" id="GO:0005876">
    <property type="term" value="C:spindle microtubule"/>
    <property type="evidence" value="ECO:0007669"/>
    <property type="project" value="TreeGrafter"/>
</dbReference>
<dbReference type="InterPro" id="IPR019821">
    <property type="entry name" value="Kinesin_motor_CS"/>
</dbReference>
<keyword evidence="4 10" id="KW-0547">Nucleotide-binding</keyword>
<comment type="function">
    <text evidence="9">Responsible for microtubule translocation. May be important for the organization of phragmoplast-specific arrays of microtubules. Plays an essential role in stabilizing the mitotic spindle. Required during mitotic cytokinesis.</text>
</comment>
<feature type="binding site" evidence="10">
    <location>
        <begin position="95"/>
        <end position="102"/>
    </location>
    <ligand>
        <name>ATP</name>
        <dbReference type="ChEBI" id="CHEBI:30616"/>
    </ligand>
</feature>
<evidence type="ECO:0000256" key="2">
    <source>
        <dbReference type="ARBA" id="ARBA00022490"/>
    </source>
</evidence>
<proteinExistence type="inferred from homology"/>
<evidence type="ECO:0000256" key="11">
    <source>
        <dbReference type="RuleBase" id="RU000394"/>
    </source>
</evidence>
<dbReference type="PANTHER" id="PTHR47970:SF9">
    <property type="entry name" value="KINESIN-LIKE PROTEIN KIN-5D"/>
    <property type="match status" value="1"/>
</dbReference>
<evidence type="ECO:0000256" key="4">
    <source>
        <dbReference type="ARBA" id="ARBA00022741"/>
    </source>
</evidence>
<dbReference type="FunFam" id="3.40.850.10:FF:000019">
    <property type="entry name" value="Kinesin-like protein KIN-5D"/>
    <property type="match status" value="1"/>
</dbReference>
<evidence type="ECO:0000259" key="13">
    <source>
        <dbReference type="PROSITE" id="PS50067"/>
    </source>
</evidence>
<organism evidence="14 15">
    <name type="scientific">Salix udensis</name>
    <dbReference type="NCBI Taxonomy" id="889485"/>
    <lineage>
        <taxon>Eukaryota</taxon>
        <taxon>Viridiplantae</taxon>
        <taxon>Streptophyta</taxon>
        <taxon>Embryophyta</taxon>
        <taxon>Tracheophyta</taxon>
        <taxon>Spermatophyta</taxon>
        <taxon>Magnoliopsida</taxon>
        <taxon>eudicotyledons</taxon>
        <taxon>Gunneridae</taxon>
        <taxon>Pentapetalae</taxon>
        <taxon>rosids</taxon>
        <taxon>fabids</taxon>
        <taxon>Malpighiales</taxon>
        <taxon>Salicaceae</taxon>
        <taxon>Saliceae</taxon>
        <taxon>Salix</taxon>
    </lineage>
</organism>
<keyword evidence="5 10" id="KW-0067">ATP-binding</keyword>
<dbReference type="GO" id="GO:0090307">
    <property type="term" value="P:mitotic spindle assembly"/>
    <property type="evidence" value="ECO:0007669"/>
    <property type="project" value="TreeGrafter"/>
</dbReference>
<dbReference type="PANTHER" id="PTHR47970">
    <property type="entry name" value="KINESIN-LIKE PROTEIN KIF11"/>
    <property type="match status" value="1"/>
</dbReference>
<evidence type="ECO:0000256" key="7">
    <source>
        <dbReference type="ARBA" id="ARBA00023212"/>
    </source>
</evidence>
<keyword evidence="7" id="KW-0206">Cytoskeleton</keyword>
<evidence type="ECO:0000256" key="5">
    <source>
        <dbReference type="ARBA" id="ARBA00022840"/>
    </source>
</evidence>
<keyword evidence="2" id="KW-0963">Cytoplasm</keyword>
<dbReference type="GO" id="GO:0072686">
    <property type="term" value="C:mitotic spindle"/>
    <property type="evidence" value="ECO:0007669"/>
    <property type="project" value="TreeGrafter"/>
</dbReference>
<sequence>MPKPDRGVHVEVILRCRPLNDDEKELKLPVVISCHEDRGEVSVVQNTAYKQIDKTFSFDKVFGPTSQQKELFDEAISPIVNEVLEGYNCTIFAYGQTGTGKTYTMEGGRVGVVESGEFPRDVGIIPRAVQQIFDVLEARDEDYSMKVTFLELYNEDIMDLLAPDESLNGPDDKSRKPIALMEDGRGGVFIRGLEQEVVCTADRIYKILEKGSAKRHTADSLLNMQSSRSHTIFSITIHVKESSSNGEELMKCGKLNLVDLAGSENVVRSGAKEGRVREAGEINKSLLTLGRVINALVEHSGHVPYRDSKLTRLLRDSLGGNTKTCIIATVSPSIHSLEETLNTLDYAHRAKKIKNRPEVNQRVAKSELIKDLYKEIERLRQEIYDEREKNGIYTPHDRFQIEEAERKALVEQIKNMEFDLVFKDKELMGLQKLYDTQQTLTAELSEKLQMTQKDFEKTQNTLLEIEGRNIKANATIKEKEHLISNLLQSEKSLTKQASELREELEHVASEASNLFSKLEQQDKLENGNKNLVQKFQTHLAKQLDVLHQTVAASVTQQEEQLKSMEKDFNYSLSKKIGGIQELTTQVRHLKKTHESSIKSLDDISEELDMSYRSAFSNLTSEVSRNSSALVGHFEKKFLEINDILDDIQRDLFNQQEKLAEFAEQQRQGHSKTLQLTRSMSEAMMNFFETLGTHTSSLTRIMEGTQKINGQKLYDLAKEFEDCAAFEKRQLLEKVAELLDISNDRKKNLVQTAINSLLESTASRTCKMQNEMSNLQDFSCSVKSELTTHMETIATNYLVATSVMDSGKDGFEKCLQQWYQSPNNDYYNLGISFCISISLSILLELWSPFFIFYYRSFSMSESRMGVSQLRNAQESVLDLQKRNVGSLDSIVRNELETSRMILSKASSLALSALEETGMADQSLLSSIENLLKLDHEAHKNIRSIVVPSFEDMKGLGSKHYHTILKIKEAGQCFLDEYKVRSSGT</sequence>
<evidence type="ECO:0000256" key="9">
    <source>
        <dbReference type="ARBA" id="ARBA00046159"/>
    </source>
</evidence>
<evidence type="ECO:0000313" key="15">
    <source>
        <dbReference type="Proteomes" id="UP001162972"/>
    </source>
</evidence>
<feature type="coiled-coil region" evidence="12">
    <location>
        <begin position="362"/>
        <end position="389"/>
    </location>
</feature>
<dbReference type="Pfam" id="PF00225">
    <property type="entry name" value="Kinesin"/>
    <property type="match status" value="1"/>
</dbReference>
<dbReference type="InterPro" id="IPR027417">
    <property type="entry name" value="P-loop_NTPase"/>
</dbReference>
<gene>
    <name evidence="14" type="ORF">OIU84_026163</name>
</gene>
<dbReference type="Proteomes" id="UP001162972">
    <property type="component" value="Chromosome 16"/>
</dbReference>
<dbReference type="PROSITE" id="PS50067">
    <property type="entry name" value="KINESIN_MOTOR_2"/>
    <property type="match status" value="1"/>
</dbReference>
<dbReference type="SUPFAM" id="SSF52540">
    <property type="entry name" value="P-loop containing nucleoside triphosphate hydrolases"/>
    <property type="match status" value="1"/>
</dbReference>
<dbReference type="EMBL" id="JAPFFJ010000006">
    <property type="protein sequence ID" value="KAJ6425532.1"/>
    <property type="molecule type" value="Genomic_DNA"/>
</dbReference>
<evidence type="ECO:0000313" key="14">
    <source>
        <dbReference type="EMBL" id="KAJ6425532.1"/>
    </source>
</evidence>
<evidence type="ECO:0000256" key="10">
    <source>
        <dbReference type="PROSITE-ProRule" id="PRU00283"/>
    </source>
</evidence>
<evidence type="ECO:0000256" key="12">
    <source>
        <dbReference type="SAM" id="Coils"/>
    </source>
</evidence>
<dbReference type="GO" id="GO:0008017">
    <property type="term" value="F:microtubule binding"/>
    <property type="evidence" value="ECO:0007669"/>
    <property type="project" value="InterPro"/>
</dbReference>
<dbReference type="GO" id="GO:0007018">
    <property type="term" value="P:microtubule-based movement"/>
    <property type="evidence" value="ECO:0007669"/>
    <property type="project" value="InterPro"/>
</dbReference>
<dbReference type="GO" id="GO:0051231">
    <property type="term" value="P:spindle elongation"/>
    <property type="evidence" value="ECO:0007669"/>
    <property type="project" value="TreeGrafter"/>
</dbReference>
<dbReference type="PROSITE" id="PS00411">
    <property type="entry name" value="KINESIN_MOTOR_1"/>
    <property type="match status" value="1"/>
</dbReference>
<comment type="caution">
    <text evidence="14">The sequence shown here is derived from an EMBL/GenBank/DDBJ whole genome shotgun (WGS) entry which is preliminary data.</text>
</comment>
<name>A0AAD6PCL0_9ROSI</name>
<dbReference type="InterPro" id="IPR047241">
    <property type="entry name" value="KIF11-like_kin_motor_dom"/>
</dbReference>
<feature type="domain" description="Kinesin motor" evidence="13">
    <location>
        <begin position="9"/>
        <end position="353"/>
    </location>
</feature>
<dbReference type="AlphaFoldDB" id="A0AAD6PCL0"/>
<comment type="similarity">
    <text evidence="8">Belongs to the TRAFAC class myosin-kinesin ATPase superfamily. Kinesin family. KIN-5/BimC subfamily.</text>
</comment>
<keyword evidence="15" id="KW-1185">Reference proteome</keyword>
<accession>A0AAD6PCL0</accession>
<evidence type="ECO:0000256" key="1">
    <source>
        <dbReference type="ARBA" id="ARBA00004186"/>
    </source>
</evidence>
<dbReference type="GO" id="GO:0008574">
    <property type="term" value="F:plus-end-directed microtubule motor activity"/>
    <property type="evidence" value="ECO:0007669"/>
    <property type="project" value="TreeGrafter"/>
</dbReference>